<dbReference type="AlphaFoldDB" id="A0AAW1UHW1"/>
<sequence length="195" mass="22829">MDSTLLLYPYYSNTPPHQIQLWSSGFLNSKWVVWAALTRPVEVTTSEMIEKIHQILMEDSGLEKGNQLQRRHNFIGKHGYGYCVFGMREELHILIIQKRVRLSLSILCRLFHHLKNKVQIKRSHLEKKKFSFHHDNAPAHSFIVAISEIDELKFELTGHRPYSSDLVPKEHYLFRNLKNALAVKDLRATKNLSKL</sequence>
<gene>
    <name evidence="1" type="ORF">WA026_001294</name>
</gene>
<dbReference type="PANTHER" id="PTHR46060:SF1">
    <property type="entry name" value="MARINER MOS1 TRANSPOSASE-LIKE PROTEIN"/>
    <property type="match status" value="1"/>
</dbReference>
<dbReference type="Gene3D" id="3.30.420.10">
    <property type="entry name" value="Ribonuclease H-like superfamily/Ribonuclease H"/>
    <property type="match status" value="1"/>
</dbReference>
<dbReference type="InterPro" id="IPR052709">
    <property type="entry name" value="Transposase-MT_Hybrid"/>
</dbReference>
<accession>A0AAW1UHW1</accession>
<dbReference type="GO" id="GO:0003676">
    <property type="term" value="F:nucleic acid binding"/>
    <property type="evidence" value="ECO:0007669"/>
    <property type="project" value="InterPro"/>
</dbReference>
<reference evidence="1 2" key="1">
    <citation type="submission" date="2023-03" db="EMBL/GenBank/DDBJ databases">
        <title>Genome insight into feeding habits of ladybird beetles.</title>
        <authorList>
            <person name="Li H.-S."/>
            <person name="Huang Y.-H."/>
            <person name="Pang H."/>
        </authorList>
    </citation>
    <scope>NUCLEOTIDE SEQUENCE [LARGE SCALE GENOMIC DNA]</scope>
    <source>
        <strain evidence="1">SYSU_2023b</strain>
        <tissue evidence="1">Whole body</tissue>
    </source>
</reference>
<keyword evidence="2" id="KW-1185">Reference proteome</keyword>
<proteinExistence type="predicted"/>
<protein>
    <recommendedName>
        <fullName evidence="3">Histone-lysine N-methyltransferase SETMAR</fullName>
    </recommendedName>
</protein>
<evidence type="ECO:0008006" key="3">
    <source>
        <dbReference type="Google" id="ProtNLM"/>
    </source>
</evidence>
<evidence type="ECO:0000313" key="2">
    <source>
        <dbReference type="Proteomes" id="UP001431783"/>
    </source>
</evidence>
<name>A0AAW1UHW1_9CUCU</name>
<dbReference type="Proteomes" id="UP001431783">
    <property type="component" value="Unassembled WGS sequence"/>
</dbReference>
<comment type="caution">
    <text evidence="1">The sequence shown here is derived from an EMBL/GenBank/DDBJ whole genome shotgun (WGS) entry which is preliminary data.</text>
</comment>
<dbReference type="PANTHER" id="PTHR46060">
    <property type="entry name" value="MARINER MOS1 TRANSPOSASE-LIKE PROTEIN"/>
    <property type="match status" value="1"/>
</dbReference>
<dbReference type="InterPro" id="IPR036397">
    <property type="entry name" value="RNaseH_sf"/>
</dbReference>
<evidence type="ECO:0000313" key="1">
    <source>
        <dbReference type="EMBL" id="KAK9883092.1"/>
    </source>
</evidence>
<organism evidence="1 2">
    <name type="scientific">Henosepilachna vigintioctopunctata</name>
    <dbReference type="NCBI Taxonomy" id="420089"/>
    <lineage>
        <taxon>Eukaryota</taxon>
        <taxon>Metazoa</taxon>
        <taxon>Ecdysozoa</taxon>
        <taxon>Arthropoda</taxon>
        <taxon>Hexapoda</taxon>
        <taxon>Insecta</taxon>
        <taxon>Pterygota</taxon>
        <taxon>Neoptera</taxon>
        <taxon>Endopterygota</taxon>
        <taxon>Coleoptera</taxon>
        <taxon>Polyphaga</taxon>
        <taxon>Cucujiformia</taxon>
        <taxon>Coccinelloidea</taxon>
        <taxon>Coccinellidae</taxon>
        <taxon>Epilachninae</taxon>
        <taxon>Epilachnini</taxon>
        <taxon>Henosepilachna</taxon>
    </lineage>
</organism>
<dbReference type="EMBL" id="JARQZJ010000091">
    <property type="protein sequence ID" value="KAK9883092.1"/>
    <property type="molecule type" value="Genomic_DNA"/>
</dbReference>